<keyword evidence="2" id="KW-1185">Reference proteome</keyword>
<dbReference type="Proteomes" id="UP000790709">
    <property type="component" value="Unassembled WGS sequence"/>
</dbReference>
<accession>A0ACB8BFU5</accession>
<name>A0ACB8BFU5_9AGAM</name>
<evidence type="ECO:0000313" key="1">
    <source>
        <dbReference type="EMBL" id="KAH7924429.1"/>
    </source>
</evidence>
<organism evidence="1 2">
    <name type="scientific">Leucogyrophana mollusca</name>
    <dbReference type="NCBI Taxonomy" id="85980"/>
    <lineage>
        <taxon>Eukaryota</taxon>
        <taxon>Fungi</taxon>
        <taxon>Dikarya</taxon>
        <taxon>Basidiomycota</taxon>
        <taxon>Agaricomycotina</taxon>
        <taxon>Agaricomycetes</taxon>
        <taxon>Agaricomycetidae</taxon>
        <taxon>Boletales</taxon>
        <taxon>Boletales incertae sedis</taxon>
        <taxon>Leucogyrophana</taxon>
    </lineage>
</organism>
<gene>
    <name evidence="1" type="ORF">BV22DRAFT_1129805</name>
</gene>
<reference evidence="1" key="1">
    <citation type="journal article" date="2021" name="New Phytol.">
        <title>Evolutionary innovations through gain and loss of genes in the ectomycorrhizal Boletales.</title>
        <authorList>
            <person name="Wu G."/>
            <person name="Miyauchi S."/>
            <person name="Morin E."/>
            <person name="Kuo A."/>
            <person name="Drula E."/>
            <person name="Varga T."/>
            <person name="Kohler A."/>
            <person name="Feng B."/>
            <person name="Cao Y."/>
            <person name="Lipzen A."/>
            <person name="Daum C."/>
            <person name="Hundley H."/>
            <person name="Pangilinan J."/>
            <person name="Johnson J."/>
            <person name="Barry K."/>
            <person name="LaButti K."/>
            <person name="Ng V."/>
            <person name="Ahrendt S."/>
            <person name="Min B."/>
            <person name="Choi I.G."/>
            <person name="Park H."/>
            <person name="Plett J.M."/>
            <person name="Magnuson J."/>
            <person name="Spatafora J.W."/>
            <person name="Nagy L.G."/>
            <person name="Henrissat B."/>
            <person name="Grigoriev I.V."/>
            <person name="Yang Z.L."/>
            <person name="Xu J."/>
            <person name="Martin F.M."/>
        </authorList>
    </citation>
    <scope>NUCLEOTIDE SEQUENCE</scope>
    <source>
        <strain evidence="1">KUC20120723A-06</strain>
    </source>
</reference>
<evidence type="ECO:0000313" key="2">
    <source>
        <dbReference type="Proteomes" id="UP000790709"/>
    </source>
</evidence>
<comment type="caution">
    <text evidence="1">The sequence shown here is derived from an EMBL/GenBank/DDBJ whole genome shotgun (WGS) entry which is preliminary data.</text>
</comment>
<sequence>MGDLKAQLQEARKLLGEEALTLCQHVVEVKVSFGEVAKTLHTLSQNGDLSKGEQQKCDQLHKAWDELSKAYDKLIEESREVAGQVRSTLRDFVDTFIHYISDSKPTVQAKNDALNEIQKALFFTHQKIKADEQKAYKTSQKFSALSADVDVFRATFQTAAEKFQNSLKGQKALTVGDGVPLTEWLHNIALQIKVLATRAASDIVPERVSEFICTASDCFWSEVENPHNTEKPQENYDTQQGLNNPKETLGSLLFNTPIGAHAGRVTALQTAQKTIDDRTADIGSKLGIFTTIWAIINADIGQIRGQMNNAASSKYGNVLFPIRIEHLNDMYKDLMDALEVYECHTTPNKEELEKFPADKEQGLCQHVMGVGEPFGEVAKARNKQELSMLLADEALTLCKRVMEVKESCGEKLKVDQVRAQETSQKFSALGARVDAFRTTFQAVAEDFKHSTKDLKVLMCDGVPLTEWLQKITSQIKVLATQAASDSMAEGISEFLRAVFPYFWNKIENPHNTEKPQKNCGTQQRLNVAQATPGIWRFDPSNGRVRLVKTLQFAQKAIEDCTEDIGPKLSILSRIWAAMRSDIQQSREHADNASSDYGIASFLGRIERPTKLYSLLIDALEVYEYYISVNF</sequence>
<dbReference type="EMBL" id="MU266424">
    <property type="protein sequence ID" value="KAH7924429.1"/>
    <property type="molecule type" value="Genomic_DNA"/>
</dbReference>
<proteinExistence type="predicted"/>
<protein>
    <submittedName>
        <fullName evidence="1">Uncharacterized protein</fullName>
    </submittedName>
</protein>